<dbReference type="OrthoDB" id="5599753at2759"/>
<gene>
    <name evidence="1" type="ORF">BDW42DRAFT_133151</name>
</gene>
<evidence type="ECO:0000313" key="1">
    <source>
        <dbReference type="EMBL" id="PLN85840.1"/>
    </source>
</evidence>
<name>A0A2J5I7B8_9EURO</name>
<evidence type="ECO:0000313" key="2">
    <source>
        <dbReference type="Proteomes" id="UP000235023"/>
    </source>
</evidence>
<dbReference type="AlphaFoldDB" id="A0A2J5I7B8"/>
<proteinExistence type="predicted"/>
<dbReference type="Proteomes" id="UP000235023">
    <property type="component" value="Unassembled WGS sequence"/>
</dbReference>
<sequence>MPSSLATSSALLLATTATTIYLFHNSLKSRVQHESHRSSGMRLPPATTAAIMTLPPAALTTSYRIVHDSATQRIPRSQLPTAPSLPDQFTLLVRRNMGAFARFPQAWILWLTSATAQRHTFTQSHIQALDFNEGDVVCAVYPVLRRSENAVEMGIRSPRLPSVEGRLVLRWEEKEDEVVFRSEVVMWTGVDEKAVMPLEVPAVRFMHEMASWWLLDSGVRYLVGLGRSG</sequence>
<reference evidence="2" key="1">
    <citation type="submission" date="2017-12" db="EMBL/GenBank/DDBJ databases">
        <authorList>
            <consortium name="DOE Joint Genome Institute"/>
            <person name="Mondo S.J."/>
            <person name="Kjaerbolling I."/>
            <person name="Vesth T.C."/>
            <person name="Frisvad J.C."/>
            <person name="Nybo J.L."/>
            <person name="Theobald S."/>
            <person name="Kuo A."/>
            <person name="Bowyer P."/>
            <person name="Matsuda Y."/>
            <person name="Lyhne E.K."/>
            <person name="Kogle M.E."/>
            <person name="Clum A."/>
            <person name="Lipzen A."/>
            <person name="Salamov A."/>
            <person name="Ngan C.Y."/>
            <person name="Daum C."/>
            <person name="Chiniquy J."/>
            <person name="Barry K."/>
            <person name="LaButti K."/>
            <person name="Haridas S."/>
            <person name="Simmons B.A."/>
            <person name="Magnuson J.K."/>
            <person name="Mortensen U.H."/>
            <person name="Larsen T.O."/>
            <person name="Grigoriev I.V."/>
            <person name="Baker S.E."/>
            <person name="Andersen M.R."/>
            <person name="Nordberg H.P."/>
            <person name="Cantor M.N."/>
            <person name="Hua S.X."/>
        </authorList>
    </citation>
    <scope>NUCLEOTIDE SEQUENCE [LARGE SCALE GENOMIC DNA]</scope>
    <source>
        <strain evidence="2">IBT 19404</strain>
    </source>
</reference>
<dbReference type="EMBL" id="KZ559502">
    <property type="protein sequence ID" value="PLN85840.1"/>
    <property type="molecule type" value="Genomic_DNA"/>
</dbReference>
<protein>
    <submittedName>
        <fullName evidence="1">Uncharacterized protein</fullName>
    </submittedName>
</protein>
<accession>A0A2J5I7B8</accession>
<keyword evidence="2" id="KW-1185">Reference proteome</keyword>
<organism evidence="1 2">
    <name type="scientific">Aspergillus taichungensis</name>
    <dbReference type="NCBI Taxonomy" id="482145"/>
    <lineage>
        <taxon>Eukaryota</taxon>
        <taxon>Fungi</taxon>
        <taxon>Dikarya</taxon>
        <taxon>Ascomycota</taxon>
        <taxon>Pezizomycotina</taxon>
        <taxon>Eurotiomycetes</taxon>
        <taxon>Eurotiomycetidae</taxon>
        <taxon>Eurotiales</taxon>
        <taxon>Aspergillaceae</taxon>
        <taxon>Aspergillus</taxon>
        <taxon>Aspergillus subgen. Circumdati</taxon>
    </lineage>
</organism>